<reference evidence="13" key="2">
    <citation type="submission" date="2021-02" db="EMBL/GenBank/DDBJ databases">
        <authorList>
            <person name="Kimball J.A."/>
            <person name="Haas M.W."/>
            <person name="Macchietto M."/>
            <person name="Kono T."/>
            <person name="Duquette J."/>
            <person name="Shao M."/>
        </authorList>
    </citation>
    <scope>NUCLEOTIDE SEQUENCE</scope>
    <source>
        <tissue evidence="13">Fresh leaf tissue</tissue>
    </source>
</reference>
<accession>A0A8J5RL49</accession>
<dbReference type="Pfam" id="PF07714">
    <property type="entry name" value="PK_Tyr_Ser-Thr"/>
    <property type="match status" value="1"/>
</dbReference>
<keyword evidence="7" id="KW-0418">Kinase</keyword>
<dbReference type="PROSITE" id="PS50011">
    <property type="entry name" value="PROTEIN_KINASE_DOM"/>
    <property type="match status" value="1"/>
</dbReference>
<evidence type="ECO:0000256" key="3">
    <source>
        <dbReference type="ARBA" id="ARBA00022679"/>
    </source>
</evidence>
<dbReference type="GO" id="GO:0004674">
    <property type="term" value="F:protein serine/threonine kinase activity"/>
    <property type="evidence" value="ECO:0007669"/>
    <property type="project" value="UniProtKB-KW"/>
</dbReference>
<protein>
    <recommendedName>
        <fullName evidence="12">Protein kinase domain-containing protein</fullName>
    </recommendedName>
</protein>
<evidence type="ECO:0000256" key="10">
    <source>
        <dbReference type="ARBA" id="ARBA00023136"/>
    </source>
</evidence>
<evidence type="ECO:0000256" key="4">
    <source>
        <dbReference type="ARBA" id="ARBA00022692"/>
    </source>
</evidence>
<evidence type="ECO:0000313" key="13">
    <source>
        <dbReference type="EMBL" id="KAG8055796.1"/>
    </source>
</evidence>
<sequence length="415" mass="46333">MLKDTKGDGEEFMNEVASISRTSHVNIVTLLGFCLQGSKRALIYEYMPNGSLERYAFNKNSKCELSLAWEKLFDIAIGIARGLEYLHRGCNTRIVHFDIKPHNILLDQDFCPKISDFGMAKLCDNRESIISIGGARGMVGYIAPEVFSKQFGAISRKSDVYSYGMMVLEMVGARERNIDANSESSTHYFPQWIYEHLNEYCISSSEINGETTELVRKMIVVGLWCIQDGVNQKDSDALRGGKCPRVRHTVSFDEGWLQYPTSPENLTFLFVCKLPAVDPMITTRGKNRISCKVSSNSSGPSFVFTPGQFDASTKFELAKYRAPPIFVPLDVIGMAENNQTMLLAEYGVVIEKGFELGWRLGKTDGCDLCEKSHGQCAYSQNKTLLSCLCSDGKMAVDSSTNCSRPSKSFETFPSF</sequence>
<evidence type="ECO:0000313" key="14">
    <source>
        <dbReference type="Proteomes" id="UP000729402"/>
    </source>
</evidence>
<dbReference type="InterPro" id="IPR001245">
    <property type="entry name" value="Ser-Thr/Tyr_kinase_cat_dom"/>
</dbReference>
<dbReference type="Proteomes" id="UP000729402">
    <property type="component" value="Unassembled WGS sequence"/>
</dbReference>
<keyword evidence="14" id="KW-1185">Reference proteome</keyword>
<keyword evidence="8" id="KW-0067">ATP-binding</keyword>
<dbReference type="PANTHER" id="PTHR27009">
    <property type="entry name" value="RUST RESISTANCE KINASE LR10-RELATED"/>
    <property type="match status" value="1"/>
</dbReference>
<keyword evidence="5" id="KW-0732">Signal</keyword>
<dbReference type="GO" id="GO:0005524">
    <property type="term" value="F:ATP binding"/>
    <property type="evidence" value="ECO:0007669"/>
    <property type="project" value="UniProtKB-KW"/>
</dbReference>
<dbReference type="InterPro" id="IPR000719">
    <property type="entry name" value="Prot_kinase_dom"/>
</dbReference>
<dbReference type="FunFam" id="1.10.510.10:FF:000590">
    <property type="entry name" value="PR5-like receptor kinase"/>
    <property type="match status" value="1"/>
</dbReference>
<dbReference type="AlphaFoldDB" id="A0A8J5RL49"/>
<keyword evidence="3" id="KW-0808">Transferase</keyword>
<keyword evidence="4" id="KW-0812">Transmembrane</keyword>
<dbReference type="OrthoDB" id="4062651at2759"/>
<dbReference type="GO" id="GO:0016020">
    <property type="term" value="C:membrane"/>
    <property type="evidence" value="ECO:0007669"/>
    <property type="project" value="UniProtKB-SubCell"/>
</dbReference>
<feature type="domain" description="Protein kinase" evidence="12">
    <location>
        <begin position="1"/>
        <end position="246"/>
    </location>
</feature>
<evidence type="ECO:0000256" key="8">
    <source>
        <dbReference type="ARBA" id="ARBA00022840"/>
    </source>
</evidence>
<dbReference type="EMBL" id="JAAALK010000288">
    <property type="protein sequence ID" value="KAG8055796.1"/>
    <property type="molecule type" value="Genomic_DNA"/>
</dbReference>
<dbReference type="InterPro" id="IPR008271">
    <property type="entry name" value="Ser/Thr_kinase_AS"/>
</dbReference>
<evidence type="ECO:0000259" key="12">
    <source>
        <dbReference type="PROSITE" id="PS50011"/>
    </source>
</evidence>
<name>A0A8J5RL49_ZIZPA</name>
<evidence type="ECO:0000256" key="5">
    <source>
        <dbReference type="ARBA" id="ARBA00022729"/>
    </source>
</evidence>
<evidence type="ECO:0000256" key="1">
    <source>
        <dbReference type="ARBA" id="ARBA00004479"/>
    </source>
</evidence>
<organism evidence="13 14">
    <name type="scientific">Zizania palustris</name>
    <name type="common">Northern wild rice</name>
    <dbReference type="NCBI Taxonomy" id="103762"/>
    <lineage>
        <taxon>Eukaryota</taxon>
        <taxon>Viridiplantae</taxon>
        <taxon>Streptophyta</taxon>
        <taxon>Embryophyta</taxon>
        <taxon>Tracheophyta</taxon>
        <taxon>Spermatophyta</taxon>
        <taxon>Magnoliopsida</taxon>
        <taxon>Liliopsida</taxon>
        <taxon>Poales</taxon>
        <taxon>Poaceae</taxon>
        <taxon>BOP clade</taxon>
        <taxon>Oryzoideae</taxon>
        <taxon>Oryzeae</taxon>
        <taxon>Zizaniinae</taxon>
        <taxon>Zizania</taxon>
    </lineage>
</organism>
<proteinExistence type="predicted"/>
<evidence type="ECO:0000256" key="6">
    <source>
        <dbReference type="ARBA" id="ARBA00022741"/>
    </source>
</evidence>
<comment type="subcellular location">
    <subcellularLocation>
        <location evidence="1">Membrane</location>
        <topology evidence="1">Single-pass type I membrane protein</topology>
    </subcellularLocation>
</comment>
<dbReference type="InterPro" id="IPR045874">
    <property type="entry name" value="LRK10/LRL21-25-like"/>
</dbReference>
<keyword evidence="11" id="KW-0325">Glycoprotein</keyword>
<comment type="caution">
    <text evidence="13">The sequence shown here is derived from an EMBL/GenBank/DDBJ whole genome shotgun (WGS) entry which is preliminary data.</text>
</comment>
<dbReference type="SMART" id="SM00220">
    <property type="entry name" value="S_TKc"/>
    <property type="match status" value="1"/>
</dbReference>
<dbReference type="InterPro" id="IPR032872">
    <property type="entry name" value="WAK_assoc_C"/>
</dbReference>
<dbReference type="PROSITE" id="PS00108">
    <property type="entry name" value="PROTEIN_KINASE_ST"/>
    <property type="match status" value="1"/>
</dbReference>
<evidence type="ECO:0000256" key="9">
    <source>
        <dbReference type="ARBA" id="ARBA00022989"/>
    </source>
</evidence>
<keyword evidence="10" id="KW-0472">Membrane</keyword>
<evidence type="ECO:0000256" key="7">
    <source>
        <dbReference type="ARBA" id="ARBA00022777"/>
    </source>
</evidence>
<keyword evidence="6" id="KW-0547">Nucleotide-binding</keyword>
<dbReference type="Pfam" id="PF14380">
    <property type="entry name" value="WAK_assoc"/>
    <property type="match status" value="1"/>
</dbReference>
<keyword evidence="2" id="KW-0723">Serine/threonine-protein kinase</keyword>
<evidence type="ECO:0000256" key="11">
    <source>
        <dbReference type="ARBA" id="ARBA00023180"/>
    </source>
</evidence>
<evidence type="ECO:0000256" key="2">
    <source>
        <dbReference type="ARBA" id="ARBA00022527"/>
    </source>
</evidence>
<reference evidence="13" key="1">
    <citation type="journal article" date="2021" name="bioRxiv">
        <title>Whole Genome Assembly and Annotation of Northern Wild Rice, Zizania palustris L., Supports a Whole Genome Duplication in the Zizania Genus.</title>
        <authorList>
            <person name="Haas M."/>
            <person name="Kono T."/>
            <person name="Macchietto M."/>
            <person name="Millas R."/>
            <person name="McGilp L."/>
            <person name="Shao M."/>
            <person name="Duquette J."/>
            <person name="Hirsch C.N."/>
            <person name="Kimball J."/>
        </authorList>
    </citation>
    <scope>NUCLEOTIDE SEQUENCE</scope>
    <source>
        <tissue evidence="13">Fresh leaf tissue</tissue>
    </source>
</reference>
<gene>
    <name evidence="13" type="ORF">GUJ93_ZPchr0001g30316</name>
</gene>
<keyword evidence="9" id="KW-1133">Transmembrane helix</keyword>